<sequence>MPTFQDRRRSSINPADIETLVREMEANAQSAAALGIRTSSSSRSTSSSSPRIRFPLHALSPIVEPGGSTPPVALIPPLGIIAPAHGGSSSPLAALAGSAGTRAMQQPALLSPEPERGTERISGPRSPPLQ</sequence>
<evidence type="ECO:0000256" key="1">
    <source>
        <dbReference type="SAM" id="MobiDB-lite"/>
    </source>
</evidence>
<feature type="compositionally biased region" description="Low complexity" evidence="1">
    <location>
        <begin position="37"/>
        <end position="49"/>
    </location>
</feature>
<gene>
    <name evidence="2" type="ORF">BGZ95_003973</name>
</gene>
<comment type="caution">
    <text evidence="2">The sequence shown here is derived from an EMBL/GenBank/DDBJ whole genome shotgun (WGS) entry which is preliminary data.</text>
</comment>
<name>A0AAD4H2E3_9FUNG</name>
<feature type="region of interest" description="Disordered" evidence="1">
    <location>
        <begin position="86"/>
        <end position="130"/>
    </location>
</feature>
<dbReference type="AlphaFoldDB" id="A0AAD4H2E3"/>
<evidence type="ECO:0000313" key="3">
    <source>
        <dbReference type="Proteomes" id="UP001194580"/>
    </source>
</evidence>
<dbReference type="EMBL" id="JAAAIL010001948">
    <property type="protein sequence ID" value="KAG0262655.1"/>
    <property type="molecule type" value="Genomic_DNA"/>
</dbReference>
<feature type="region of interest" description="Disordered" evidence="1">
    <location>
        <begin position="28"/>
        <end position="52"/>
    </location>
</feature>
<proteinExistence type="predicted"/>
<keyword evidence="3" id="KW-1185">Reference proteome</keyword>
<reference evidence="2" key="1">
    <citation type="journal article" date="2020" name="Fungal Divers.">
        <title>Resolving the Mortierellaceae phylogeny through synthesis of multi-gene phylogenetics and phylogenomics.</title>
        <authorList>
            <person name="Vandepol N."/>
            <person name="Liber J."/>
            <person name="Desiro A."/>
            <person name="Na H."/>
            <person name="Kennedy M."/>
            <person name="Barry K."/>
            <person name="Grigoriev I.V."/>
            <person name="Miller A.N."/>
            <person name="O'Donnell K."/>
            <person name="Stajich J.E."/>
            <person name="Bonito G."/>
        </authorList>
    </citation>
    <scope>NUCLEOTIDE SEQUENCE</scope>
    <source>
        <strain evidence="2">NRRL 28262</strain>
    </source>
</reference>
<protein>
    <submittedName>
        <fullName evidence="2">Uncharacterized protein</fullName>
    </submittedName>
</protein>
<accession>A0AAD4H2E3</accession>
<dbReference type="Proteomes" id="UP001194580">
    <property type="component" value="Unassembled WGS sequence"/>
</dbReference>
<evidence type="ECO:0000313" key="2">
    <source>
        <dbReference type="EMBL" id="KAG0262655.1"/>
    </source>
</evidence>
<feature type="compositionally biased region" description="Low complexity" evidence="1">
    <location>
        <begin position="86"/>
        <end position="100"/>
    </location>
</feature>
<organism evidence="2 3">
    <name type="scientific">Linnemannia exigua</name>
    <dbReference type="NCBI Taxonomy" id="604196"/>
    <lineage>
        <taxon>Eukaryota</taxon>
        <taxon>Fungi</taxon>
        <taxon>Fungi incertae sedis</taxon>
        <taxon>Mucoromycota</taxon>
        <taxon>Mortierellomycotina</taxon>
        <taxon>Mortierellomycetes</taxon>
        <taxon>Mortierellales</taxon>
        <taxon>Mortierellaceae</taxon>
        <taxon>Linnemannia</taxon>
    </lineage>
</organism>